<dbReference type="AlphaFoldDB" id="A0A9P9WL55"/>
<dbReference type="EMBL" id="JAFIMR010000016">
    <property type="protein sequence ID" value="KAI1868801.1"/>
    <property type="molecule type" value="Genomic_DNA"/>
</dbReference>
<evidence type="ECO:0000313" key="2">
    <source>
        <dbReference type="Proteomes" id="UP000829685"/>
    </source>
</evidence>
<gene>
    <name evidence="1" type="ORF">JX265_006780</name>
</gene>
<evidence type="ECO:0000313" key="1">
    <source>
        <dbReference type="EMBL" id="KAI1868801.1"/>
    </source>
</evidence>
<sequence>MASEDRMTAIVEDFKLANAEAQSRIAKCFVARLRKVPERKRPAVRDAPIANAIDVRLDMFAQAYWTMHHWPIQGWGIPETTEPVTTLEGLSRILPGLLANDIQNLQGVVPPQPKERLDQYIVELSDAVLARSEGEPKPDSLPKEWEALIRLTGTIASRDLLRLQIPEIWCTRDIADVVPETLQEVADFALSFDDEWDVTAGFVLGLDDNGYCHYIYCRNAEEDASEADKTWEWRVACGGITINGNTREYVGDLAGFLLFYANIIAEDEIDELIETRVGQLERLNL</sequence>
<accession>A0A9P9WL55</accession>
<proteinExistence type="predicted"/>
<comment type="caution">
    <text evidence="1">The sequence shown here is derived from an EMBL/GenBank/DDBJ whole genome shotgun (WGS) entry which is preliminary data.</text>
</comment>
<keyword evidence="2" id="KW-1185">Reference proteome</keyword>
<name>A0A9P9WL55_9PEZI</name>
<reference evidence="1" key="1">
    <citation type="submission" date="2021-03" db="EMBL/GenBank/DDBJ databases">
        <title>Revisited historic fungal species revealed as producer of novel bioactive compounds through whole genome sequencing and comparative genomics.</title>
        <authorList>
            <person name="Vignolle G.A."/>
            <person name="Hochenegger N."/>
            <person name="Mach R.L."/>
            <person name="Mach-Aigner A.R."/>
            <person name="Javad Rahimi M."/>
            <person name="Salim K.A."/>
            <person name="Chan C.M."/>
            <person name="Lim L.B.L."/>
            <person name="Cai F."/>
            <person name="Druzhinina I.S."/>
            <person name="U'Ren J.M."/>
            <person name="Derntl C."/>
        </authorList>
    </citation>
    <scope>NUCLEOTIDE SEQUENCE</scope>
    <source>
        <strain evidence="1">TUCIM 5799</strain>
    </source>
</reference>
<dbReference type="Proteomes" id="UP000829685">
    <property type="component" value="Unassembled WGS sequence"/>
</dbReference>
<organism evidence="1 2">
    <name type="scientific">Neoarthrinium moseri</name>
    <dbReference type="NCBI Taxonomy" id="1658444"/>
    <lineage>
        <taxon>Eukaryota</taxon>
        <taxon>Fungi</taxon>
        <taxon>Dikarya</taxon>
        <taxon>Ascomycota</taxon>
        <taxon>Pezizomycotina</taxon>
        <taxon>Sordariomycetes</taxon>
        <taxon>Xylariomycetidae</taxon>
        <taxon>Amphisphaeriales</taxon>
        <taxon>Apiosporaceae</taxon>
        <taxon>Neoarthrinium</taxon>
    </lineage>
</organism>
<protein>
    <submittedName>
        <fullName evidence="1">Uncharacterized protein</fullName>
    </submittedName>
</protein>